<protein>
    <recommendedName>
        <fullName evidence="3">Lipoprotein</fullName>
    </recommendedName>
</protein>
<reference evidence="1 2" key="1">
    <citation type="submission" date="2019-12" db="EMBL/GenBank/DDBJ databases">
        <title>Novel species isolated from a subtropical stream in China.</title>
        <authorList>
            <person name="Lu H."/>
        </authorList>
    </citation>
    <scope>NUCLEOTIDE SEQUENCE [LARGE SCALE GENOMIC DNA]</scope>
    <source>
        <strain evidence="1 2">CY42W</strain>
    </source>
</reference>
<evidence type="ECO:0000313" key="1">
    <source>
        <dbReference type="EMBL" id="MYN26942.1"/>
    </source>
</evidence>
<evidence type="ECO:0008006" key="3">
    <source>
        <dbReference type="Google" id="ProtNLM"/>
    </source>
</evidence>
<comment type="caution">
    <text evidence="1">The sequence shown here is derived from an EMBL/GenBank/DDBJ whole genome shotgun (WGS) entry which is preliminary data.</text>
</comment>
<dbReference type="PROSITE" id="PS51257">
    <property type="entry name" value="PROKAR_LIPOPROTEIN"/>
    <property type="match status" value="1"/>
</dbReference>
<evidence type="ECO:0000313" key="2">
    <source>
        <dbReference type="Proteomes" id="UP000642144"/>
    </source>
</evidence>
<dbReference type="Proteomes" id="UP000642144">
    <property type="component" value="Unassembled WGS sequence"/>
</dbReference>
<accession>A0ABW9VZ19</accession>
<dbReference type="EMBL" id="WWCT01000007">
    <property type="protein sequence ID" value="MYN26942.1"/>
    <property type="molecule type" value="Genomic_DNA"/>
</dbReference>
<name>A0ABW9VZ19_9BURK</name>
<dbReference type="InterPro" id="IPR035439">
    <property type="entry name" value="UPF0145_dom_sf"/>
</dbReference>
<dbReference type="SUPFAM" id="SSF117782">
    <property type="entry name" value="YbjQ-like"/>
    <property type="match status" value="1"/>
</dbReference>
<dbReference type="RefSeq" id="WP_161054946.1">
    <property type="nucleotide sequence ID" value="NZ_WWCT01000007.1"/>
</dbReference>
<keyword evidence="2" id="KW-1185">Reference proteome</keyword>
<proteinExistence type="predicted"/>
<gene>
    <name evidence="1" type="ORF">GTP69_11030</name>
</gene>
<sequence length="118" mass="12717">MKKLYAAILCFIVLAGCNKQEASKSVNPPLTEIMLTTLPEVAGYHTEKTFGIVCAWNDYDGNGAFSIEGMFQLLRDSAKKSGANAVVNIHITGNSYDAQGSKWVIAHTMTCGDSVVVK</sequence>
<organism evidence="1 2">
    <name type="scientific">Duganella levis</name>
    <dbReference type="NCBI Taxonomy" id="2692169"/>
    <lineage>
        <taxon>Bacteria</taxon>
        <taxon>Pseudomonadati</taxon>
        <taxon>Pseudomonadota</taxon>
        <taxon>Betaproteobacteria</taxon>
        <taxon>Burkholderiales</taxon>
        <taxon>Oxalobacteraceae</taxon>
        <taxon>Telluria group</taxon>
        <taxon>Duganella</taxon>
    </lineage>
</organism>